<dbReference type="Gene3D" id="3.40.390.10">
    <property type="entry name" value="Collagenase (Catalytic Domain)"/>
    <property type="match status" value="1"/>
</dbReference>
<keyword evidence="1 2" id="KW-0378">Hydrolase</keyword>
<evidence type="ECO:0000256" key="2">
    <source>
        <dbReference type="RuleBase" id="RU361183"/>
    </source>
</evidence>
<dbReference type="OrthoDB" id="291007at2759"/>
<dbReference type="PRINTS" id="PR00480">
    <property type="entry name" value="ASTACIN"/>
</dbReference>
<dbReference type="EMBL" id="SRLO01001210">
    <property type="protein sequence ID" value="TNN40191.1"/>
    <property type="molecule type" value="Genomic_DNA"/>
</dbReference>
<keyword evidence="2" id="KW-0732">Signal</keyword>
<accession>A0A4Z2FGZ2</accession>
<dbReference type="PANTHER" id="PTHR10127:SF870">
    <property type="entry name" value="METALLOENDOPEPTIDASE"/>
    <property type="match status" value="1"/>
</dbReference>
<dbReference type="Pfam" id="PF01400">
    <property type="entry name" value="Astacin"/>
    <property type="match status" value="1"/>
</dbReference>
<dbReference type="GO" id="GO:0008270">
    <property type="term" value="F:zinc ion binding"/>
    <property type="evidence" value="ECO:0007669"/>
    <property type="project" value="UniProtKB-UniRule"/>
</dbReference>
<keyword evidence="1 2" id="KW-0479">Metal-binding</keyword>
<evidence type="ECO:0000259" key="3">
    <source>
        <dbReference type="PROSITE" id="PS51864"/>
    </source>
</evidence>
<dbReference type="Proteomes" id="UP000314294">
    <property type="component" value="Unassembled WGS sequence"/>
</dbReference>
<feature type="binding site" evidence="1">
    <location>
        <position position="140"/>
    </location>
    <ligand>
        <name>Zn(2+)</name>
        <dbReference type="ChEBI" id="CHEBI:29105"/>
        <note>catalytic</note>
    </ligand>
</feature>
<dbReference type="InterPro" id="IPR034035">
    <property type="entry name" value="Astacin-like_dom"/>
</dbReference>
<dbReference type="GO" id="GO:0004222">
    <property type="term" value="F:metalloendopeptidase activity"/>
    <property type="evidence" value="ECO:0007669"/>
    <property type="project" value="UniProtKB-UniRule"/>
</dbReference>
<keyword evidence="1 2" id="KW-0862">Zinc</keyword>
<feature type="active site" evidence="1">
    <location>
        <position position="131"/>
    </location>
</feature>
<keyword evidence="5" id="KW-1185">Reference proteome</keyword>
<comment type="caution">
    <text evidence="1">Lacks conserved residue(s) required for the propagation of feature annotation.</text>
</comment>
<keyword evidence="1 2" id="KW-0645">Protease</keyword>
<dbReference type="GO" id="GO:0006508">
    <property type="term" value="P:proteolysis"/>
    <property type="evidence" value="ECO:0007669"/>
    <property type="project" value="UniProtKB-KW"/>
</dbReference>
<proteinExistence type="predicted"/>
<comment type="caution">
    <text evidence="4">The sequence shown here is derived from an EMBL/GenBank/DDBJ whole genome shotgun (WGS) entry which is preliminary data.</text>
</comment>
<evidence type="ECO:0000256" key="1">
    <source>
        <dbReference type="PROSITE-ProRule" id="PRU01211"/>
    </source>
</evidence>
<keyword evidence="1 2" id="KW-0482">Metalloprotease</keyword>
<dbReference type="PROSITE" id="PS51864">
    <property type="entry name" value="ASTACIN"/>
    <property type="match status" value="1"/>
</dbReference>
<gene>
    <name evidence="4" type="primary">ASTL</name>
    <name evidence="4" type="ORF">EYF80_049629</name>
</gene>
<feature type="binding site" evidence="1">
    <location>
        <position position="134"/>
    </location>
    <ligand>
        <name>Zn(2+)</name>
        <dbReference type="ChEBI" id="CHEBI:29105"/>
        <note>catalytic</note>
    </ligand>
</feature>
<dbReference type="SUPFAM" id="SSF55486">
    <property type="entry name" value="Metalloproteases ('zincins'), catalytic domain"/>
    <property type="match status" value="1"/>
</dbReference>
<reference evidence="4 5" key="1">
    <citation type="submission" date="2019-03" db="EMBL/GenBank/DDBJ databases">
        <title>First draft genome of Liparis tanakae, snailfish: a comprehensive survey of snailfish specific genes.</title>
        <authorList>
            <person name="Kim W."/>
            <person name="Song I."/>
            <person name="Jeong J.-H."/>
            <person name="Kim D."/>
            <person name="Kim S."/>
            <person name="Ryu S."/>
            <person name="Song J.Y."/>
            <person name="Lee S.K."/>
        </authorList>
    </citation>
    <scope>NUCLEOTIDE SEQUENCE [LARGE SCALE GENOMIC DNA]</scope>
    <source>
        <tissue evidence="4">Muscle</tissue>
    </source>
</reference>
<dbReference type="InterPro" id="IPR006026">
    <property type="entry name" value="Peptidase_Metallo"/>
</dbReference>
<dbReference type="EC" id="3.4.24.-" evidence="2"/>
<organism evidence="4 5">
    <name type="scientific">Liparis tanakae</name>
    <name type="common">Tanaka's snailfish</name>
    <dbReference type="NCBI Taxonomy" id="230148"/>
    <lineage>
        <taxon>Eukaryota</taxon>
        <taxon>Metazoa</taxon>
        <taxon>Chordata</taxon>
        <taxon>Craniata</taxon>
        <taxon>Vertebrata</taxon>
        <taxon>Euteleostomi</taxon>
        <taxon>Actinopterygii</taxon>
        <taxon>Neopterygii</taxon>
        <taxon>Teleostei</taxon>
        <taxon>Neoteleostei</taxon>
        <taxon>Acanthomorphata</taxon>
        <taxon>Eupercaria</taxon>
        <taxon>Perciformes</taxon>
        <taxon>Cottioidei</taxon>
        <taxon>Cottales</taxon>
        <taxon>Liparidae</taxon>
        <taxon>Liparis</taxon>
    </lineage>
</organism>
<dbReference type="AlphaFoldDB" id="A0A4Z2FGZ2"/>
<dbReference type="PANTHER" id="PTHR10127">
    <property type="entry name" value="DISCOIDIN, CUB, EGF, LAMININ , AND ZINC METALLOPROTEASE DOMAIN CONTAINING"/>
    <property type="match status" value="1"/>
</dbReference>
<evidence type="ECO:0000313" key="5">
    <source>
        <dbReference type="Proteomes" id="UP000314294"/>
    </source>
</evidence>
<name>A0A4Z2FGZ2_9TELE</name>
<sequence length="334" mass="36918">MLQLVLAALLLAGAQQGSCSPLRDELLSKDRTLLQGDMVVSEDRNAVTSRWPTTTIPYLISPQLASHRSYIEDAMAMLSSRTCVSFLKRRSERDYLHFVKSFGCASYVGFNGGEQEVFVGPGCLVGNIVHEILHALGFYHEHTRMDRGGYIKILYNNIMPGMELNFKQQVGETFDLSYDLSSILHYGSNYFSANGRPTIEALVYATDMGQRTRLTAKDVTRCQATFPLADILLFIEHKRKRCHGPPCLAGGRGLDKPPSPSPGLALTPSPAFAAMRGRRPVEVGVQATMADNDDERFSLPRGIFPKLEPLPGESWSVILLLSECDHSDQLIIPG</sequence>
<feature type="signal peptide" evidence="2">
    <location>
        <begin position="1"/>
        <end position="19"/>
    </location>
</feature>
<dbReference type="CDD" id="cd04280">
    <property type="entry name" value="ZnMc_astacin_like"/>
    <property type="match status" value="1"/>
</dbReference>
<feature type="chain" id="PRO_5021513600" description="Metalloendopeptidase" evidence="2">
    <location>
        <begin position="20"/>
        <end position="334"/>
    </location>
</feature>
<evidence type="ECO:0000313" key="4">
    <source>
        <dbReference type="EMBL" id="TNN40191.1"/>
    </source>
</evidence>
<feature type="binding site" evidence="1">
    <location>
        <position position="130"/>
    </location>
    <ligand>
        <name>Zn(2+)</name>
        <dbReference type="ChEBI" id="CHEBI:29105"/>
        <note>catalytic</note>
    </ligand>
</feature>
<dbReference type="InterPro" id="IPR001506">
    <property type="entry name" value="Peptidase_M12A"/>
</dbReference>
<feature type="domain" description="Peptidase M12A" evidence="3">
    <location>
        <begin position="45"/>
        <end position="229"/>
    </location>
</feature>
<dbReference type="SMART" id="SM00235">
    <property type="entry name" value="ZnMc"/>
    <property type="match status" value="1"/>
</dbReference>
<protein>
    <recommendedName>
        <fullName evidence="2">Metalloendopeptidase</fullName>
        <ecNumber evidence="2">3.4.24.-</ecNumber>
    </recommendedName>
</protein>
<dbReference type="InterPro" id="IPR024079">
    <property type="entry name" value="MetalloPept_cat_dom_sf"/>
</dbReference>
<comment type="cofactor">
    <cofactor evidence="1 2">
        <name>Zn(2+)</name>
        <dbReference type="ChEBI" id="CHEBI:29105"/>
    </cofactor>
    <text evidence="1 2">Binds 1 zinc ion per subunit.</text>
</comment>